<dbReference type="Pfam" id="PF11154">
    <property type="entry name" value="DUF2934"/>
    <property type="match status" value="1"/>
</dbReference>
<evidence type="ECO:0008006" key="4">
    <source>
        <dbReference type="Google" id="ProtNLM"/>
    </source>
</evidence>
<evidence type="ECO:0000256" key="1">
    <source>
        <dbReference type="SAM" id="MobiDB-lite"/>
    </source>
</evidence>
<organism evidence="2 3">
    <name type="scientific">Caballeronia udeis</name>
    <dbReference type="NCBI Taxonomy" id="1232866"/>
    <lineage>
        <taxon>Bacteria</taxon>
        <taxon>Pseudomonadati</taxon>
        <taxon>Pseudomonadota</taxon>
        <taxon>Betaproteobacteria</taxon>
        <taxon>Burkholderiales</taxon>
        <taxon>Burkholderiaceae</taxon>
        <taxon>Caballeronia</taxon>
    </lineage>
</organism>
<dbReference type="EMBL" id="JBIYDN010000033">
    <property type="protein sequence ID" value="MFK4447289.1"/>
    <property type="molecule type" value="Genomic_DNA"/>
</dbReference>
<protein>
    <recommendedName>
        <fullName evidence="4">DUF2934 domain-containing protein</fullName>
    </recommendedName>
</protein>
<reference evidence="2 3" key="2">
    <citation type="submission" date="2024-11" db="EMBL/GenBank/DDBJ databases">
        <title>Using genomics to understand microbial adaptation to soil warming.</title>
        <authorList>
            <person name="Deangelis K.M. PhD."/>
        </authorList>
    </citation>
    <scope>NUCLEOTIDE SEQUENCE [LARGE SCALE GENOMIC DNA]</scope>
    <source>
        <strain evidence="2 3">GAS97</strain>
    </source>
</reference>
<feature type="region of interest" description="Disordered" evidence="1">
    <location>
        <begin position="38"/>
        <end position="66"/>
    </location>
</feature>
<proteinExistence type="predicted"/>
<name>A0ABW8MU95_9BURK</name>
<dbReference type="InterPro" id="IPR021327">
    <property type="entry name" value="DUF2934"/>
</dbReference>
<evidence type="ECO:0000313" key="2">
    <source>
        <dbReference type="EMBL" id="MFK4447289.1"/>
    </source>
</evidence>
<accession>A0ABW8MU95</accession>
<comment type="caution">
    <text evidence="2">The sequence shown here is derived from an EMBL/GenBank/DDBJ whole genome shotgun (WGS) entry which is preliminary data.</text>
</comment>
<evidence type="ECO:0000313" key="3">
    <source>
        <dbReference type="Proteomes" id="UP001620514"/>
    </source>
</evidence>
<sequence length="66" mass="7439">MDVEMSEEQIRTLAFHLWEQDGSPEGRADEYWDKARRQLGLEGTTQDETAGVGEEAEATSNRPLAE</sequence>
<dbReference type="RefSeq" id="WP_404612777.1">
    <property type="nucleotide sequence ID" value="NZ_JBIYDN010000033.1"/>
</dbReference>
<gene>
    <name evidence="2" type="ORF">ABH943_007325</name>
</gene>
<dbReference type="Proteomes" id="UP001620514">
    <property type="component" value="Unassembled WGS sequence"/>
</dbReference>
<reference evidence="2 3" key="1">
    <citation type="submission" date="2024-10" db="EMBL/GenBank/DDBJ databases">
        <authorList>
            <person name="Deangelis K."/>
            <person name="Huntemann M."/>
            <person name="Clum A."/>
            <person name="Wang J."/>
            <person name="Palaniappan K."/>
            <person name="Ritter S."/>
            <person name="Chen I.-M."/>
            <person name="Stamatis D."/>
            <person name="Reddy T."/>
            <person name="O'Malley R."/>
            <person name="Daum C."/>
            <person name="Ng V."/>
            <person name="Ivanova N."/>
            <person name="Kyrpides N."/>
            <person name="Woyke T."/>
        </authorList>
    </citation>
    <scope>NUCLEOTIDE SEQUENCE [LARGE SCALE GENOMIC DNA]</scope>
    <source>
        <strain evidence="2 3">GAS97</strain>
    </source>
</reference>
<keyword evidence="3" id="KW-1185">Reference proteome</keyword>